<proteinExistence type="predicted"/>
<dbReference type="EMBL" id="VITY01000019">
    <property type="protein sequence ID" value="TWB88021.1"/>
    <property type="molecule type" value="Genomic_DNA"/>
</dbReference>
<dbReference type="AlphaFoldDB" id="A0A560KXP9"/>
<evidence type="ECO:0000313" key="6">
    <source>
        <dbReference type="EMBL" id="TWB88021.1"/>
    </source>
</evidence>
<evidence type="ECO:0000256" key="4">
    <source>
        <dbReference type="ARBA" id="ARBA00023004"/>
    </source>
</evidence>
<dbReference type="Gene3D" id="3.50.50.60">
    <property type="entry name" value="FAD/NAD(P)-binding domain"/>
    <property type="match status" value="1"/>
</dbReference>
<dbReference type="Pfam" id="PF12831">
    <property type="entry name" value="FAD_oxidored"/>
    <property type="match status" value="1"/>
</dbReference>
<dbReference type="GO" id="GO:0046872">
    <property type="term" value="F:metal ion binding"/>
    <property type="evidence" value="ECO:0007669"/>
    <property type="project" value="UniProtKB-KW"/>
</dbReference>
<keyword evidence="5" id="KW-0411">Iron-sulfur</keyword>
<comment type="caution">
    <text evidence="6">The sequence shown here is derived from an EMBL/GenBank/DDBJ whole genome shotgun (WGS) entry which is preliminary data.</text>
</comment>
<dbReference type="GO" id="GO:0051539">
    <property type="term" value="F:4 iron, 4 sulfur cluster binding"/>
    <property type="evidence" value="ECO:0007669"/>
    <property type="project" value="UniProtKB-KW"/>
</dbReference>
<dbReference type="PANTHER" id="PTHR43498">
    <property type="entry name" value="FERREDOXIN:COB-COM HETERODISULFIDE REDUCTASE SUBUNIT A"/>
    <property type="match status" value="1"/>
</dbReference>
<evidence type="ECO:0000256" key="5">
    <source>
        <dbReference type="ARBA" id="ARBA00023014"/>
    </source>
</evidence>
<name>A0A560KXP9_9BRAD</name>
<dbReference type="GO" id="GO:0016491">
    <property type="term" value="F:oxidoreductase activity"/>
    <property type="evidence" value="ECO:0007669"/>
    <property type="project" value="UniProtKB-KW"/>
</dbReference>
<dbReference type="STRING" id="1755647.AS156_03890"/>
<dbReference type="SUPFAM" id="SSF51905">
    <property type="entry name" value="FAD/NAD(P)-binding domain"/>
    <property type="match status" value="1"/>
</dbReference>
<dbReference type="PRINTS" id="PR00469">
    <property type="entry name" value="PNDRDTASEII"/>
</dbReference>
<sequence>MMRASTIEEPARQVPVYGEYDVVVLGGGPAGIAAAVGAARAGRRTLLIERYGFLGGMGTAAGVTNFCGLHANIFGEMHRVVQGIASDLLARIDRLGGLNAPHLILGKIFAQAYDTAAYKIAADDLLAHHKVDILFHALGAGVVMDGTHIRALMVETKAGRQAVRAGIFIDCSGDGDLAVWAGAPYEVGDNEGGMLYPSMMFRLNGIDPAKAGDAWRTIPERMAQAEAAGTHKFPRKSAIVRPQKSQIEWRVNFTQVTRSDGGAISGIDPDDMTRGEIEGRRQAVEAFKFLRTVPGFENSYIVDLPPQLGIRETRRVIGGYMLTGEDVLGCASFEDSIGVNGWPMEKHVPGDVTFEFPPIPESRGYNELPYRMLVPDGVDNLLVAGRCASMTHEGQSAARVSGACFVMGEAAGTAAALALSGNTIPRDISVEKLQQQLAAQGAFIGRGQAVPEGL</sequence>
<keyword evidence="2" id="KW-0479">Metal-binding</keyword>
<evidence type="ECO:0000256" key="3">
    <source>
        <dbReference type="ARBA" id="ARBA00023002"/>
    </source>
</evidence>
<keyword evidence="4" id="KW-0408">Iron</keyword>
<keyword evidence="1" id="KW-0004">4Fe-4S</keyword>
<gene>
    <name evidence="6" type="ORF">FBZ93_11910</name>
</gene>
<protein>
    <submittedName>
        <fullName evidence="6">FAD dependent oxidoreductase</fullName>
    </submittedName>
</protein>
<evidence type="ECO:0000313" key="7">
    <source>
        <dbReference type="Proteomes" id="UP000321304"/>
    </source>
</evidence>
<dbReference type="InterPro" id="IPR036188">
    <property type="entry name" value="FAD/NAD-bd_sf"/>
</dbReference>
<dbReference type="Proteomes" id="UP000321304">
    <property type="component" value="Unassembled WGS sequence"/>
</dbReference>
<accession>A0A560KXP9</accession>
<dbReference type="PANTHER" id="PTHR43498:SF1">
    <property type="entry name" value="COB--COM HETERODISULFIDE REDUCTASE IRON-SULFUR SUBUNIT A"/>
    <property type="match status" value="1"/>
</dbReference>
<evidence type="ECO:0000256" key="1">
    <source>
        <dbReference type="ARBA" id="ARBA00022485"/>
    </source>
</evidence>
<reference evidence="6 7" key="1">
    <citation type="submission" date="2019-06" db="EMBL/GenBank/DDBJ databases">
        <title>Genomic Encyclopedia of Type Strains, Phase IV (KMG-V): Genome sequencing to study the core and pangenomes of soil and plant-associated prokaryotes.</title>
        <authorList>
            <person name="Whitman W."/>
        </authorList>
    </citation>
    <scope>NUCLEOTIDE SEQUENCE [LARGE SCALE GENOMIC DNA]</scope>
    <source>
        <strain evidence="6 7">BR 10355</strain>
    </source>
</reference>
<organism evidence="6 7">
    <name type="scientific">Bradyrhizobium macuxiense</name>
    <dbReference type="NCBI Taxonomy" id="1755647"/>
    <lineage>
        <taxon>Bacteria</taxon>
        <taxon>Pseudomonadati</taxon>
        <taxon>Pseudomonadota</taxon>
        <taxon>Alphaproteobacteria</taxon>
        <taxon>Hyphomicrobiales</taxon>
        <taxon>Nitrobacteraceae</taxon>
        <taxon>Bradyrhizobium</taxon>
    </lineage>
</organism>
<dbReference type="InterPro" id="IPR039650">
    <property type="entry name" value="HdrA-like"/>
</dbReference>
<keyword evidence="7" id="KW-1185">Reference proteome</keyword>
<keyword evidence="3" id="KW-0560">Oxidoreductase</keyword>
<evidence type="ECO:0000256" key="2">
    <source>
        <dbReference type="ARBA" id="ARBA00022723"/>
    </source>
</evidence>